<dbReference type="InterPro" id="IPR036894">
    <property type="entry name" value="YbaB-like_sf"/>
</dbReference>
<dbReference type="GO" id="GO:0003677">
    <property type="term" value="F:DNA binding"/>
    <property type="evidence" value="ECO:0007669"/>
    <property type="project" value="InterPro"/>
</dbReference>
<dbReference type="Gene3D" id="3.30.1310.10">
    <property type="entry name" value="Nucleoid-associated protein YbaB-like domain"/>
    <property type="match status" value="1"/>
</dbReference>
<organism evidence="2 3">
    <name type="scientific">Actinoplanes awajinensis subsp. mycoplanecinus</name>
    <dbReference type="NCBI Taxonomy" id="135947"/>
    <lineage>
        <taxon>Bacteria</taxon>
        <taxon>Bacillati</taxon>
        <taxon>Actinomycetota</taxon>
        <taxon>Actinomycetes</taxon>
        <taxon>Micromonosporales</taxon>
        <taxon>Micromonosporaceae</taxon>
        <taxon>Actinoplanes</taxon>
    </lineage>
</organism>
<keyword evidence="3" id="KW-1185">Reference proteome</keyword>
<name>A0A0X3V6C2_9ACTN</name>
<dbReference type="SUPFAM" id="SSF82607">
    <property type="entry name" value="YbaB-like"/>
    <property type="match status" value="1"/>
</dbReference>
<evidence type="ECO:0000313" key="3">
    <source>
        <dbReference type="Proteomes" id="UP000053244"/>
    </source>
</evidence>
<dbReference type="Proteomes" id="UP000053244">
    <property type="component" value="Unassembled WGS sequence"/>
</dbReference>
<sequence>MSAASHGVPITAEVEGRVMRDFAFEGPAAGEAADGRVRVELGADGRLSDLYLDPRVAYLPVEQLRDALVEAFTAAQDAAGDRTGPPTSGYGTPVAPDRLKAALAEASDSAERRFAEISTALSDLSRRSARPW</sequence>
<gene>
    <name evidence="2" type="ORF">ADL15_07520</name>
</gene>
<evidence type="ECO:0008006" key="4">
    <source>
        <dbReference type="Google" id="ProtNLM"/>
    </source>
</evidence>
<comment type="caution">
    <text evidence="2">The sequence shown here is derived from an EMBL/GenBank/DDBJ whole genome shotgun (WGS) entry which is preliminary data.</text>
</comment>
<accession>A0A0X3V6C2</accession>
<proteinExistence type="predicted"/>
<dbReference type="EMBL" id="LLZH01000030">
    <property type="protein sequence ID" value="KUL40351.1"/>
    <property type="molecule type" value="Genomic_DNA"/>
</dbReference>
<dbReference type="InterPro" id="IPR004401">
    <property type="entry name" value="YbaB/EbfC"/>
</dbReference>
<dbReference type="Pfam" id="PF02575">
    <property type="entry name" value="YbaB_DNA_bd"/>
    <property type="match status" value="1"/>
</dbReference>
<evidence type="ECO:0000256" key="1">
    <source>
        <dbReference type="SAM" id="MobiDB-lite"/>
    </source>
</evidence>
<dbReference type="AlphaFoldDB" id="A0A0X3V6C2"/>
<reference evidence="2 3" key="1">
    <citation type="submission" date="2015-10" db="EMBL/GenBank/DDBJ databases">
        <authorList>
            <person name="Gilbert D.G."/>
        </authorList>
    </citation>
    <scope>NUCLEOTIDE SEQUENCE [LARGE SCALE GENOMIC DNA]</scope>
    <source>
        <strain evidence="2 3">NRRL B-16712</strain>
    </source>
</reference>
<evidence type="ECO:0000313" key="2">
    <source>
        <dbReference type="EMBL" id="KUL40351.1"/>
    </source>
</evidence>
<protein>
    <recommendedName>
        <fullName evidence="4">YbaB/EbfC DNA-binding family protein</fullName>
    </recommendedName>
</protein>
<feature type="region of interest" description="Disordered" evidence="1">
    <location>
        <begin position="76"/>
        <end position="95"/>
    </location>
</feature>